<evidence type="ECO:0000256" key="1">
    <source>
        <dbReference type="SAM" id="MobiDB-lite"/>
    </source>
</evidence>
<evidence type="ECO:0000256" key="2">
    <source>
        <dbReference type="SAM" id="Phobius"/>
    </source>
</evidence>
<organism evidence="3 4">
    <name type="scientific">Thalassoglobus polymorphus</name>
    <dbReference type="NCBI Taxonomy" id="2527994"/>
    <lineage>
        <taxon>Bacteria</taxon>
        <taxon>Pseudomonadati</taxon>
        <taxon>Planctomycetota</taxon>
        <taxon>Planctomycetia</taxon>
        <taxon>Planctomycetales</taxon>
        <taxon>Planctomycetaceae</taxon>
        <taxon>Thalassoglobus</taxon>
    </lineage>
</organism>
<name>A0A517QMC6_9PLAN</name>
<keyword evidence="2" id="KW-1133">Transmembrane helix</keyword>
<sequence length="64" mass="7334">MEEVLQRFTAWFIKFAVVSFIVLLSTHLIARSIRSKKKQKKESPDQTSTETVEKTEATSSEETS</sequence>
<protein>
    <submittedName>
        <fullName evidence="3">Uncharacterized protein</fullName>
    </submittedName>
</protein>
<keyword evidence="2" id="KW-0812">Transmembrane</keyword>
<dbReference type="EMBL" id="CP036267">
    <property type="protein sequence ID" value="QDT32755.1"/>
    <property type="molecule type" value="Genomic_DNA"/>
</dbReference>
<dbReference type="KEGG" id="tpol:Mal48_20020"/>
<feature type="region of interest" description="Disordered" evidence="1">
    <location>
        <begin position="33"/>
        <end position="64"/>
    </location>
</feature>
<feature type="transmembrane region" description="Helical" evidence="2">
    <location>
        <begin position="12"/>
        <end position="30"/>
    </location>
</feature>
<keyword evidence="4" id="KW-1185">Reference proteome</keyword>
<reference evidence="3 4" key="1">
    <citation type="submission" date="2019-02" db="EMBL/GenBank/DDBJ databases">
        <title>Deep-cultivation of Planctomycetes and their phenomic and genomic characterization uncovers novel biology.</title>
        <authorList>
            <person name="Wiegand S."/>
            <person name="Jogler M."/>
            <person name="Boedeker C."/>
            <person name="Pinto D."/>
            <person name="Vollmers J."/>
            <person name="Rivas-Marin E."/>
            <person name="Kohn T."/>
            <person name="Peeters S.H."/>
            <person name="Heuer A."/>
            <person name="Rast P."/>
            <person name="Oberbeckmann S."/>
            <person name="Bunk B."/>
            <person name="Jeske O."/>
            <person name="Meyerdierks A."/>
            <person name="Storesund J.E."/>
            <person name="Kallscheuer N."/>
            <person name="Luecker S."/>
            <person name="Lage O.M."/>
            <person name="Pohl T."/>
            <person name="Merkel B.J."/>
            <person name="Hornburger P."/>
            <person name="Mueller R.-W."/>
            <person name="Bruemmer F."/>
            <person name="Labrenz M."/>
            <person name="Spormann A.M."/>
            <person name="Op den Camp H."/>
            <person name="Overmann J."/>
            <person name="Amann R."/>
            <person name="Jetten M.S.M."/>
            <person name="Mascher T."/>
            <person name="Medema M.H."/>
            <person name="Devos D.P."/>
            <person name="Kaster A.-K."/>
            <person name="Ovreas L."/>
            <person name="Rohde M."/>
            <person name="Galperin M.Y."/>
            <person name="Jogler C."/>
        </authorList>
    </citation>
    <scope>NUCLEOTIDE SEQUENCE [LARGE SCALE GENOMIC DNA]</scope>
    <source>
        <strain evidence="3 4">Mal48</strain>
    </source>
</reference>
<dbReference type="Proteomes" id="UP000315724">
    <property type="component" value="Chromosome"/>
</dbReference>
<evidence type="ECO:0000313" key="3">
    <source>
        <dbReference type="EMBL" id="QDT32755.1"/>
    </source>
</evidence>
<gene>
    <name evidence="3" type="ORF">Mal48_20020</name>
</gene>
<proteinExistence type="predicted"/>
<keyword evidence="2" id="KW-0472">Membrane</keyword>
<evidence type="ECO:0000313" key="4">
    <source>
        <dbReference type="Proteomes" id="UP000315724"/>
    </source>
</evidence>
<dbReference type="AlphaFoldDB" id="A0A517QMC6"/>
<accession>A0A517QMC6</accession>